<reference evidence="7" key="1">
    <citation type="submission" date="2017-09" db="EMBL/GenBank/DDBJ databases">
        <authorList>
            <person name="Varghese N."/>
            <person name="Submissions S."/>
        </authorList>
    </citation>
    <scope>NUCLEOTIDE SEQUENCE [LARGE SCALE GENOMIC DNA]</scope>
    <source>
        <strain evidence="7">DSM 29961</strain>
    </source>
</reference>
<keyword evidence="4" id="KW-0325">Glycoprotein</keyword>
<organism evidence="6 7">
    <name type="scientific">Spirosoma fluviale</name>
    <dbReference type="NCBI Taxonomy" id="1597977"/>
    <lineage>
        <taxon>Bacteria</taxon>
        <taxon>Pseudomonadati</taxon>
        <taxon>Bacteroidota</taxon>
        <taxon>Cytophagia</taxon>
        <taxon>Cytophagales</taxon>
        <taxon>Cytophagaceae</taxon>
        <taxon>Spirosoma</taxon>
    </lineage>
</organism>
<keyword evidence="7" id="KW-1185">Reference proteome</keyword>
<name>A0A286GXL1_9BACT</name>
<gene>
    <name evidence="6" type="ORF">SAMN06269250_0184</name>
</gene>
<dbReference type="RefSeq" id="WP_097132234.1">
    <property type="nucleotide sequence ID" value="NZ_OCNH01000011.1"/>
</dbReference>
<dbReference type="InterPro" id="IPR000034">
    <property type="entry name" value="Laminin_IV"/>
</dbReference>
<evidence type="ECO:0000256" key="4">
    <source>
        <dbReference type="ARBA" id="ARBA00023180"/>
    </source>
</evidence>
<evidence type="ECO:0000313" key="7">
    <source>
        <dbReference type="Proteomes" id="UP000219452"/>
    </source>
</evidence>
<dbReference type="OrthoDB" id="960694at2"/>
<keyword evidence="3" id="KW-1015">Disulfide bond</keyword>
<dbReference type="Pfam" id="PF00052">
    <property type="entry name" value="Laminin_B"/>
    <property type="match status" value="1"/>
</dbReference>
<protein>
    <submittedName>
        <fullName evidence="6">Laminin B (Domain IV)</fullName>
    </submittedName>
</protein>
<evidence type="ECO:0000256" key="2">
    <source>
        <dbReference type="ARBA" id="ARBA00022737"/>
    </source>
</evidence>
<dbReference type="Proteomes" id="UP000219452">
    <property type="component" value="Unassembled WGS sequence"/>
</dbReference>
<evidence type="ECO:0000256" key="1">
    <source>
        <dbReference type="ARBA" id="ARBA00022729"/>
    </source>
</evidence>
<feature type="domain" description="Laminin IV type A" evidence="5">
    <location>
        <begin position="82"/>
        <end position="196"/>
    </location>
</feature>
<keyword evidence="2" id="KW-0677">Repeat</keyword>
<keyword evidence="1" id="KW-0732">Signal</keyword>
<evidence type="ECO:0000259" key="5">
    <source>
        <dbReference type="Pfam" id="PF00052"/>
    </source>
</evidence>
<dbReference type="AlphaFoldDB" id="A0A286GXL1"/>
<accession>A0A286GXL1</accession>
<dbReference type="PROSITE" id="PS51257">
    <property type="entry name" value="PROKAR_LIPOPROTEIN"/>
    <property type="match status" value="1"/>
</dbReference>
<dbReference type="EMBL" id="OCNH01000011">
    <property type="protein sequence ID" value="SOD99819.1"/>
    <property type="molecule type" value="Genomic_DNA"/>
</dbReference>
<evidence type="ECO:0000313" key="6">
    <source>
        <dbReference type="EMBL" id="SOD99819.1"/>
    </source>
</evidence>
<evidence type="ECO:0000256" key="3">
    <source>
        <dbReference type="ARBA" id="ARBA00023157"/>
    </source>
</evidence>
<proteinExistence type="predicted"/>
<sequence length="197" mass="21600">MVLKPGEIGTFRLAFFIGLVTLLISSCGEKKFTTLSYPIFAVFDSDNEGWQISKGGIAGYSQRGGNPGGFFYGDDEGGSAWYFIASTRFVTETRTGYGQLLRFDLEQEVNAFLPNYTNDITLSDGQSTLTFDTAHNPGTTWTPSSVRLDELSGWKKGSVGVTKSEFQRVLQNLTDLRIRGDFKGGPVRGGLDNATLY</sequence>